<dbReference type="Proteomes" id="UP000036987">
    <property type="component" value="Unassembled WGS sequence"/>
</dbReference>
<dbReference type="OMA" id="EWIAVNX"/>
<gene>
    <name evidence="2" type="ORF">ZOSMA_72G00800</name>
</gene>
<dbReference type="PANTHER" id="PTHR22599">
    <property type="entry name" value="MPS ONE BINDER KINASE ACTIVATOR-LIKE MOB"/>
    <property type="match status" value="1"/>
</dbReference>
<dbReference type="FunFam" id="1.20.140.30:FF:000001">
    <property type="entry name" value="MOB kinase activator 1A"/>
    <property type="match status" value="1"/>
</dbReference>
<reference evidence="3" key="1">
    <citation type="journal article" date="2016" name="Nature">
        <title>The genome of the seagrass Zostera marina reveals angiosperm adaptation to the sea.</title>
        <authorList>
            <person name="Olsen J.L."/>
            <person name="Rouze P."/>
            <person name="Verhelst B."/>
            <person name="Lin Y.-C."/>
            <person name="Bayer T."/>
            <person name="Collen J."/>
            <person name="Dattolo E."/>
            <person name="De Paoli E."/>
            <person name="Dittami S."/>
            <person name="Maumus F."/>
            <person name="Michel G."/>
            <person name="Kersting A."/>
            <person name="Lauritano C."/>
            <person name="Lohaus R."/>
            <person name="Toepel M."/>
            <person name="Tonon T."/>
            <person name="Vanneste K."/>
            <person name="Amirebrahimi M."/>
            <person name="Brakel J."/>
            <person name="Bostroem C."/>
            <person name="Chovatia M."/>
            <person name="Grimwood J."/>
            <person name="Jenkins J.W."/>
            <person name="Jueterbock A."/>
            <person name="Mraz A."/>
            <person name="Stam W.T."/>
            <person name="Tice H."/>
            <person name="Bornberg-Bauer E."/>
            <person name="Green P.J."/>
            <person name="Pearson G.A."/>
            <person name="Procaccini G."/>
            <person name="Duarte C.M."/>
            <person name="Schmutz J."/>
            <person name="Reusch T.B.H."/>
            <person name="Van de Peer Y."/>
        </authorList>
    </citation>
    <scope>NUCLEOTIDE SEQUENCE [LARGE SCALE GENOMIC DNA]</scope>
    <source>
        <strain evidence="3">cv. Finnish</strain>
    </source>
</reference>
<evidence type="ECO:0000313" key="2">
    <source>
        <dbReference type="EMBL" id="KMZ58919.1"/>
    </source>
</evidence>
<dbReference type="OrthoDB" id="8170117at2759"/>
<dbReference type="SMART" id="SM01388">
    <property type="entry name" value="Mob1_phocein"/>
    <property type="match status" value="1"/>
</dbReference>
<dbReference type="GO" id="GO:0016301">
    <property type="term" value="F:kinase activity"/>
    <property type="evidence" value="ECO:0007669"/>
    <property type="project" value="UniProtKB-KW"/>
</dbReference>
<protein>
    <submittedName>
        <fullName evidence="2">MOB kinase activator 1A</fullName>
    </submittedName>
</protein>
<keyword evidence="2" id="KW-0418">Kinase</keyword>
<dbReference type="AlphaFoldDB" id="A0A0K9NQ53"/>
<accession>A0A0K9NQ53</accession>
<dbReference type="Gene3D" id="1.20.140.30">
    <property type="entry name" value="MOB kinase activator"/>
    <property type="match status" value="1"/>
</dbReference>
<dbReference type="SUPFAM" id="SSF101152">
    <property type="entry name" value="Mob1/phocein"/>
    <property type="match status" value="1"/>
</dbReference>
<dbReference type="Pfam" id="PF03637">
    <property type="entry name" value="Mob1_phocein"/>
    <property type="match status" value="1"/>
</dbReference>
<evidence type="ECO:0000256" key="1">
    <source>
        <dbReference type="SAM" id="MobiDB-lite"/>
    </source>
</evidence>
<name>A0A0K9NQ53_ZOSMR</name>
<dbReference type="InterPro" id="IPR036703">
    <property type="entry name" value="MOB_kinase_act_sf"/>
</dbReference>
<dbReference type="InterPro" id="IPR005301">
    <property type="entry name" value="MOB_kinase_act_fam"/>
</dbReference>
<dbReference type="EMBL" id="LFYR01001858">
    <property type="protein sequence ID" value="KMZ58919.1"/>
    <property type="molecule type" value="Genomic_DNA"/>
</dbReference>
<organism evidence="2 3">
    <name type="scientific">Zostera marina</name>
    <name type="common">Eelgrass</name>
    <dbReference type="NCBI Taxonomy" id="29655"/>
    <lineage>
        <taxon>Eukaryota</taxon>
        <taxon>Viridiplantae</taxon>
        <taxon>Streptophyta</taxon>
        <taxon>Embryophyta</taxon>
        <taxon>Tracheophyta</taxon>
        <taxon>Spermatophyta</taxon>
        <taxon>Magnoliopsida</taxon>
        <taxon>Liliopsida</taxon>
        <taxon>Zosteraceae</taxon>
        <taxon>Zostera</taxon>
    </lineage>
</organism>
<dbReference type="GO" id="GO:0005634">
    <property type="term" value="C:nucleus"/>
    <property type="evidence" value="ECO:0000318"/>
    <property type="project" value="GO_Central"/>
</dbReference>
<dbReference type="GO" id="GO:0007165">
    <property type="term" value="P:signal transduction"/>
    <property type="evidence" value="ECO:0000318"/>
    <property type="project" value="GO_Central"/>
</dbReference>
<dbReference type="GO" id="GO:0030295">
    <property type="term" value="F:protein kinase activator activity"/>
    <property type="evidence" value="ECO:0000318"/>
    <property type="project" value="GO_Central"/>
</dbReference>
<sequence length="235" mass="26858">MSLFGLGNRNQKTFRPKKNASGNKGAQLKKHIDATLGSGNLREAVGLPPGEDLNEWLAVNTVDFFNQVNLLYGTLNEFCTPSTCPTMSAGPRFEYRWADGVQIKKPIEVSAPKYVDYLMDWIELQLNNEAVFPQKIGVPFPTNFLDVVRTIFKRLFRVYAHIYHSHFQKIVNLNEEAHLNTCFKHFIFFTCEFSLIDKSELAPLNDLIESIIPHSDFMIDQINKNNKNPSQSSRT</sequence>
<keyword evidence="2" id="KW-0808">Transferase</keyword>
<evidence type="ECO:0000313" key="3">
    <source>
        <dbReference type="Proteomes" id="UP000036987"/>
    </source>
</evidence>
<comment type="caution">
    <text evidence="2">The sequence shown here is derived from an EMBL/GenBank/DDBJ whole genome shotgun (WGS) entry which is preliminary data.</text>
</comment>
<dbReference type="GO" id="GO:0005737">
    <property type="term" value="C:cytoplasm"/>
    <property type="evidence" value="ECO:0000318"/>
    <property type="project" value="GO_Central"/>
</dbReference>
<feature type="region of interest" description="Disordered" evidence="1">
    <location>
        <begin position="1"/>
        <end position="26"/>
    </location>
</feature>
<proteinExistence type="predicted"/>
<dbReference type="STRING" id="29655.A0A0K9NQ53"/>
<keyword evidence="3" id="KW-1185">Reference proteome</keyword>